<dbReference type="Pfam" id="PF09697">
    <property type="entry name" value="Porph_ging"/>
    <property type="match status" value="1"/>
</dbReference>
<reference evidence="1" key="1">
    <citation type="submission" date="2019-08" db="EMBL/GenBank/DDBJ databases">
        <authorList>
            <person name="Kucharzyk K."/>
            <person name="Murdoch R.W."/>
            <person name="Higgins S."/>
            <person name="Loffler F."/>
        </authorList>
    </citation>
    <scope>NUCLEOTIDE SEQUENCE</scope>
</reference>
<sequence>MKKAFLLTFLLGSFWTLPAQKQLFIEPALLEVHYSHSMQEDTVRKGKTKQDSMILRIGKNHSQFFSYFVFLEDSMMNDPKAKKKAEDLKIKAFETGDFSKFPGRHTTSDYIYKNYPHNKITVTTQRLIAGFSYEDEYLPQEWTIWDSTKLILNYSCQFAVCNFRGRQWCAWFTTDIPVSEGPWKLNGLPGLILEAYDKNKDYYYLATGIKEKSIVAVTFYDFSGKGFIATDRLTFLNAKYNYLRGVSTEEIDLIKDVYWGGKKINYSMQRTPRRLLYDFQELDYK</sequence>
<protein>
    <recommendedName>
        <fullName evidence="2">GLPGLI family protein</fullName>
    </recommendedName>
</protein>
<gene>
    <name evidence="1" type="ORF">SDC9_82750</name>
</gene>
<dbReference type="InterPro" id="IPR005901">
    <property type="entry name" value="GLPGLI"/>
</dbReference>
<accession>A0A644Z5F7</accession>
<organism evidence="1">
    <name type="scientific">bioreactor metagenome</name>
    <dbReference type="NCBI Taxonomy" id="1076179"/>
    <lineage>
        <taxon>unclassified sequences</taxon>
        <taxon>metagenomes</taxon>
        <taxon>ecological metagenomes</taxon>
    </lineage>
</organism>
<dbReference type="EMBL" id="VSSQ01007515">
    <property type="protein sequence ID" value="MPM36155.1"/>
    <property type="molecule type" value="Genomic_DNA"/>
</dbReference>
<evidence type="ECO:0008006" key="2">
    <source>
        <dbReference type="Google" id="ProtNLM"/>
    </source>
</evidence>
<dbReference type="AlphaFoldDB" id="A0A644Z5F7"/>
<proteinExistence type="predicted"/>
<name>A0A644Z5F7_9ZZZZ</name>
<dbReference type="NCBIfam" id="TIGR01200">
    <property type="entry name" value="GLPGLI"/>
    <property type="match status" value="1"/>
</dbReference>
<comment type="caution">
    <text evidence="1">The sequence shown here is derived from an EMBL/GenBank/DDBJ whole genome shotgun (WGS) entry which is preliminary data.</text>
</comment>
<evidence type="ECO:0000313" key="1">
    <source>
        <dbReference type="EMBL" id="MPM36155.1"/>
    </source>
</evidence>